<name>A0A9X7YAK5_SPHYA</name>
<dbReference type="Proteomes" id="UP000515377">
    <property type="component" value="Chromosome"/>
</dbReference>
<gene>
    <name evidence="1" type="ORF">H3V42_16195</name>
</gene>
<dbReference type="AlphaFoldDB" id="A0A9X7YAK5"/>
<sequence length="105" mass="11212">MTIMGIGGHCEPARDARTSFRLIGGASCSGRWRNIGGEGIAVMQVPERHEQIFLPAPADGADHKAGFAGNRIDAFHQSEIAIHGGIQQSLKIGSVMIGYRHHALP</sequence>
<reference evidence="1 2" key="1">
    <citation type="submission" date="2020-07" db="EMBL/GenBank/DDBJ databases">
        <title>Whole genome sequence of Sphingobium yanoikuyae A3.</title>
        <authorList>
            <person name="Han S.-S."/>
        </authorList>
    </citation>
    <scope>NUCLEOTIDE SEQUENCE [LARGE SCALE GENOMIC DNA]</scope>
    <source>
        <strain evidence="1 2">A3</strain>
    </source>
</reference>
<organism evidence="1 2">
    <name type="scientific">Sphingobium yanoikuyae</name>
    <name type="common">Sphingomonas yanoikuyae</name>
    <dbReference type="NCBI Taxonomy" id="13690"/>
    <lineage>
        <taxon>Bacteria</taxon>
        <taxon>Pseudomonadati</taxon>
        <taxon>Pseudomonadota</taxon>
        <taxon>Alphaproteobacteria</taxon>
        <taxon>Sphingomonadales</taxon>
        <taxon>Sphingomonadaceae</taxon>
        <taxon>Sphingobium</taxon>
    </lineage>
</organism>
<dbReference type="EMBL" id="CP060122">
    <property type="protein sequence ID" value="QNG43512.1"/>
    <property type="molecule type" value="Genomic_DNA"/>
</dbReference>
<accession>A0A9X7YAK5</accession>
<proteinExistence type="predicted"/>
<evidence type="ECO:0000313" key="1">
    <source>
        <dbReference type="EMBL" id="QNG43512.1"/>
    </source>
</evidence>
<evidence type="ECO:0000313" key="2">
    <source>
        <dbReference type="Proteomes" id="UP000515377"/>
    </source>
</evidence>
<protein>
    <submittedName>
        <fullName evidence="1">Uncharacterized protein</fullName>
    </submittedName>
</protein>